<evidence type="ECO:0000256" key="1">
    <source>
        <dbReference type="SAM" id="Phobius"/>
    </source>
</evidence>
<dbReference type="AlphaFoldDB" id="A0A2M7U0W4"/>
<feature type="transmembrane region" description="Helical" evidence="1">
    <location>
        <begin position="147"/>
        <end position="168"/>
    </location>
</feature>
<proteinExistence type="predicted"/>
<feature type="transmembrane region" description="Helical" evidence="1">
    <location>
        <begin position="114"/>
        <end position="135"/>
    </location>
</feature>
<protein>
    <submittedName>
        <fullName evidence="2">Uncharacterized protein</fullName>
    </submittedName>
</protein>
<dbReference type="EMBL" id="PFOB01000016">
    <property type="protein sequence ID" value="PIZ63685.1"/>
    <property type="molecule type" value="Genomic_DNA"/>
</dbReference>
<keyword evidence="1" id="KW-1133">Transmembrane helix</keyword>
<accession>A0A2M7U0W4</accession>
<sequence length="282" mass="32830">MTKIFKTLHQIFYPHAIVARWVRFVNYIPKRIRIIIVTFIMTTVLALATFFSFNSTWMYFILILAVIAYVTSYLAIFEGIDGTEMIMLFIMPVLFVLSLYVFYSLLPVRWLTRIPFLALFSLGYYAMLLCSNIFNIGVEKSIQLYRAAFSVNYISQTLVIFIIAIVILSFRLNYFLTSMFMGGVMFITSMQILWTVDLNEHIERKILIYSGVVSLLLFELMVLLSFVPLAINVYALIVTTAYYSIIGMVTNYIGDRLYKTVIREYIFVLIFVIIIALLTLQW</sequence>
<feature type="transmembrane region" description="Helical" evidence="1">
    <location>
        <begin position="88"/>
        <end position="108"/>
    </location>
</feature>
<keyword evidence="1" id="KW-0812">Transmembrane</keyword>
<comment type="caution">
    <text evidence="2">The sequence shown here is derived from an EMBL/GenBank/DDBJ whole genome shotgun (WGS) entry which is preliminary data.</text>
</comment>
<feature type="transmembrane region" description="Helical" evidence="1">
    <location>
        <begin position="233"/>
        <end position="253"/>
    </location>
</feature>
<feature type="transmembrane region" description="Helical" evidence="1">
    <location>
        <begin position="265"/>
        <end position="281"/>
    </location>
</feature>
<feature type="transmembrane region" description="Helical" evidence="1">
    <location>
        <begin position="174"/>
        <end position="194"/>
    </location>
</feature>
<organism evidence="2 3">
    <name type="scientific">Candidatus Roizmanbacteria bacterium CG_4_10_14_0_2_um_filter_39_13</name>
    <dbReference type="NCBI Taxonomy" id="1974825"/>
    <lineage>
        <taxon>Bacteria</taxon>
        <taxon>Candidatus Roizmaniibacteriota</taxon>
    </lineage>
</organism>
<evidence type="ECO:0000313" key="3">
    <source>
        <dbReference type="Proteomes" id="UP000228503"/>
    </source>
</evidence>
<feature type="transmembrane region" description="Helical" evidence="1">
    <location>
        <begin position="32"/>
        <end position="51"/>
    </location>
</feature>
<evidence type="ECO:0000313" key="2">
    <source>
        <dbReference type="EMBL" id="PIZ63685.1"/>
    </source>
</evidence>
<reference evidence="3" key="1">
    <citation type="submission" date="2017-09" db="EMBL/GenBank/DDBJ databases">
        <title>Depth-based differentiation of microbial function through sediment-hosted aquifers and enrichment of novel symbionts in the deep terrestrial subsurface.</title>
        <authorList>
            <person name="Probst A.J."/>
            <person name="Ladd B."/>
            <person name="Jarett J.K."/>
            <person name="Geller-Mcgrath D.E."/>
            <person name="Sieber C.M.K."/>
            <person name="Emerson J.B."/>
            <person name="Anantharaman K."/>
            <person name="Thomas B.C."/>
            <person name="Malmstrom R."/>
            <person name="Stieglmeier M."/>
            <person name="Klingl A."/>
            <person name="Woyke T."/>
            <person name="Ryan C.M."/>
            <person name="Banfield J.F."/>
        </authorList>
    </citation>
    <scope>NUCLEOTIDE SEQUENCE [LARGE SCALE GENOMIC DNA]</scope>
</reference>
<gene>
    <name evidence="2" type="ORF">COY16_01260</name>
</gene>
<feature type="transmembrane region" description="Helical" evidence="1">
    <location>
        <begin position="206"/>
        <end position="227"/>
    </location>
</feature>
<name>A0A2M7U0W4_9BACT</name>
<keyword evidence="1" id="KW-0472">Membrane</keyword>
<feature type="transmembrane region" description="Helical" evidence="1">
    <location>
        <begin position="57"/>
        <end position="76"/>
    </location>
</feature>
<dbReference type="Proteomes" id="UP000228503">
    <property type="component" value="Unassembled WGS sequence"/>
</dbReference>